<organism evidence="1 2">
    <name type="scientific">Shewanella surugensis</name>
    <dbReference type="NCBI Taxonomy" id="212020"/>
    <lineage>
        <taxon>Bacteria</taxon>
        <taxon>Pseudomonadati</taxon>
        <taxon>Pseudomonadota</taxon>
        <taxon>Gammaproteobacteria</taxon>
        <taxon>Alteromonadales</taxon>
        <taxon>Shewanellaceae</taxon>
        <taxon>Shewanella</taxon>
    </lineage>
</organism>
<evidence type="ECO:0000313" key="1">
    <source>
        <dbReference type="EMBL" id="MCL1127678.1"/>
    </source>
</evidence>
<comment type="caution">
    <text evidence="1">The sequence shown here is derived from an EMBL/GenBank/DDBJ whole genome shotgun (WGS) entry which is preliminary data.</text>
</comment>
<dbReference type="InterPro" id="IPR028994">
    <property type="entry name" value="Integrin_alpha_N"/>
</dbReference>
<proteinExistence type="predicted"/>
<evidence type="ECO:0000313" key="2">
    <source>
        <dbReference type="Proteomes" id="UP001203423"/>
    </source>
</evidence>
<gene>
    <name evidence="1" type="ORF">L2764_25195</name>
</gene>
<accession>A0ABT0LIZ1</accession>
<reference evidence="1 2" key="1">
    <citation type="submission" date="2022-01" db="EMBL/GenBank/DDBJ databases">
        <title>Whole genome-based taxonomy of the Shewanellaceae.</title>
        <authorList>
            <person name="Martin-Rodriguez A.J."/>
        </authorList>
    </citation>
    <scope>NUCLEOTIDE SEQUENCE [LARGE SCALE GENOMIC DNA]</scope>
    <source>
        <strain evidence="1 2">DSM 17177</strain>
    </source>
</reference>
<dbReference type="EMBL" id="JAKIKS010000192">
    <property type="protein sequence ID" value="MCL1127678.1"/>
    <property type="molecule type" value="Genomic_DNA"/>
</dbReference>
<name>A0ABT0LIZ1_9GAMM</name>
<dbReference type="Proteomes" id="UP001203423">
    <property type="component" value="Unassembled WGS sequence"/>
</dbReference>
<dbReference type="SUPFAM" id="SSF69318">
    <property type="entry name" value="Integrin alpha N-terminal domain"/>
    <property type="match status" value="1"/>
</dbReference>
<protein>
    <submittedName>
        <fullName evidence="1">Uncharacterized protein</fullName>
    </submittedName>
</protein>
<keyword evidence="2" id="KW-1185">Reference proteome</keyword>
<dbReference type="RefSeq" id="WP_248943115.1">
    <property type="nucleotide sequence ID" value="NZ_JAKIKS010000192.1"/>
</dbReference>
<sequence length="1318" mass="145567">MRDRFKGEGTVNKCKNKIAILSSMFLSMGAIAIEDPLKGLHNVSPHDDLLSDTTFFNNTTRILYPRMALHEVLSKQGFGVEQGFDIKSTSLSMMDFFSEPTPEIVAARLFSTATDVTLAIAPNYPNLHSFSVAVYDKKFQTNVNHVPLVKEALPEYQYKNQKNKVVRRYNPVKADFNGSGTEQVIALGDARSIHGRHIVLIKAQDVTKPSEGISISTIYESAPKENSTTRGVYGRPVVGDLTGDGNQEIVMTKSQFIDIYTVCSGSYSNRTHSVCNNSDGTSKPEFTVIRHTNESTFKLPVATTSVAYDLSIGNFYGDGNVLSVTSTGHNNRALIDLYRVENGPASGLQITRESFDNNFQSHITGGYSRNGGYCFAKAAKKFLNDVKDQLWLACQSETDGINTNNGSMVTLLQLDFYKDEDNRGRFNVLSKSTPFGVDHWRLRGMTPYYPMTFPTDRALEDTDFINSMALLLSSNVDTDSNMYKIVLLQSNQSIDGDKRSHIFPQAHTNEQISRYDVSKHGGHHILLPFRAYQMLRDDSRSSRVFRAKNMLSTGDFTGQSVRLGAPLYYKTPIMQEPFTVIGAPPAHVDFTLPFDNNNPSPDIRDNRVVNLSMDPDSYMAKFEKSATVSHGYTEQKITSLTNSVTTQASAEGGAGGGVLSPVKASFSVTAGGGYLNEKTADKVNENTDSQSVLLSFETGFQDRVGINNQYDEHFAYPVLGGGVCLEGDDCVDSEKGQQYVMYTRTSEPQRSYLDGGQVAWYQPVHEVNNVLSYPRSLAQLEANYGNPIKALSQQNTFYTSTGSSLFELSWLNGSTSSDTNTVLNKGMWNAGFNATYGTNDKSVFIKATGISYENKFEVKYEGSVTKSGVVTNVSEYEAGAKVSVVLPNTFASPAAYSYGITPVVFDDIFNQQDMDVNDPFLSKAVKETINNSNSGALSAGYLKLGHYVNHSDNVGTWWRAKKGLSKIDIGLNNPTRWDKDESTHLDESGSNCLNRFVCAVPFQPTIAGHENFDSFYNMRGLFVTPKWGNTTRHEADEGEKLTLSARIYNYSLTDMPVNSEVHVQFYRQSVAHNGNLAPNSAELIGETWIPALRGANYKTAAHDNWALASVDWGTSGQAGQYHFWVVAWAEDAQGNMLTELPGKGLADNHTSPLFRDISDVPLQYVTLDSPSLGQVEMTFTNNVGMYPQEFTVVPENSPAFMATSALSHASLTKENDKLPSLKGMLLNPITISLNHQDERSVNIGLSAPHNTQSQLIYISDDKDNIVSMQRLGRIYKHKNINIPFTLKECGRNALTVRVGSPTNEAIASYEFSANLQCH</sequence>